<dbReference type="Pfam" id="PF00126">
    <property type="entry name" value="HTH_1"/>
    <property type="match status" value="1"/>
</dbReference>
<keyword evidence="5" id="KW-0804">Transcription</keyword>
<dbReference type="GO" id="GO:0043565">
    <property type="term" value="F:sequence-specific DNA binding"/>
    <property type="evidence" value="ECO:0007669"/>
    <property type="project" value="TreeGrafter"/>
</dbReference>
<evidence type="ECO:0000313" key="8">
    <source>
        <dbReference type="Proteomes" id="UP001224622"/>
    </source>
</evidence>
<evidence type="ECO:0000256" key="3">
    <source>
        <dbReference type="ARBA" id="ARBA00023015"/>
    </source>
</evidence>
<comment type="caution">
    <text evidence="7">The sequence shown here is derived from an EMBL/GenBank/DDBJ whole genome shotgun (WGS) entry which is preliminary data.</text>
</comment>
<proteinExistence type="inferred from homology"/>
<dbReference type="InterPro" id="IPR036390">
    <property type="entry name" value="WH_DNA-bd_sf"/>
</dbReference>
<dbReference type="FunFam" id="1.10.10.10:FF:000001">
    <property type="entry name" value="LysR family transcriptional regulator"/>
    <property type="match status" value="1"/>
</dbReference>
<gene>
    <name evidence="7" type="ORF">RDT67_06735</name>
</gene>
<evidence type="ECO:0000256" key="2">
    <source>
        <dbReference type="ARBA" id="ARBA00022491"/>
    </source>
</evidence>
<dbReference type="InterPro" id="IPR005119">
    <property type="entry name" value="LysR_subst-bd"/>
</dbReference>
<dbReference type="SUPFAM" id="SSF53850">
    <property type="entry name" value="Periplasmic binding protein-like II"/>
    <property type="match status" value="1"/>
</dbReference>
<evidence type="ECO:0000259" key="6">
    <source>
        <dbReference type="PROSITE" id="PS50931"/>
    </source>
</evidence>
<dbReference type="AlphaFoldDB" id="A0AAJ2D8D8"/>
<dbReference type="RefSeq" id="WP_309046901.1">
    <property type="nucleotide sequence ID" value="NZ_JAVIGA010000005.1"/>
</dbReference>
<evidence type="ECO:0000256" key="1">
    <source>
        <dbReference type="ARBA" id="ARBA00009437"/>
    </source>
</evidence>
<dbReference type="InterPro" id="IPR058163">
    <property type="entry name" value="LysR-type_TF_proteobact-type"/>
</dbReference>
<dbReference type="Pfam" id="PF03466">
    <property type="entry name" value="LysR_substrate"/>
    <property type="match status" value="1"/>
</dbReference>
<name>A0AAJ2D8D8_SERFO</name>
<reference evidence="7" key="1">
    <citation type="submission" date="2023-08" db="EMBL/GenBank/DDBJ databases">
        <title>The Comparative Genomic Analysis of Yersiniaceae from Polar Regions.</title>
        <authorList>
            <person name="Goncharov A."/>
            <person name="Aslanov B."/>
            <person name="Kolodzhieva V."/>
            <person name="Azarov D."/>
            <person name="Mochov A."/>
            <person name="Lebedeva E."/>
        </authorList>
    </citation>
    <scope>NUCLEOTIDE SEQUENCE</scope>
    <source>
        <strain evidence="7">Vf</strain>
    </source>
</reference>
<dbReference type="InterPro" id="IPR036388">
    <property type="entry name" value="WH-like_DNA-bd_sf"/>
</dbReference>
<dbReference type="PANTHER" id="PTHR30537">
    <property type="entry name" value="HTH-TYPE TRANSCRIPTIONAL REGULATOR"/>
    <property type="match status" value="1"/>
</dbReference>
<comment type="similarity">
    <text evidence="1">Belongs to the LysR transcriptional regulatory family.</text>
</comment>
<keyword evidence="3" id="KW-0805">Transcription regulation</keyword>
<dbReference type="GO" id="GO:0006351">
    <property type="term" value="P:DNA-templated transcription"/>
    <property type="evidence" value="ECO:0007669"/>
    <property type="project" value="TreeGrafter"/>
</dbReference>
<dbReference type="GO" id="GO:0003700">
    <property type="term" value="F:DNA-binding transcription factor activity"/>
    <property type="evidence" value="ECO:0007669"/>
    <property type="project" value="InterPro"/>
</dbReference>
<keyword evidence="2" id="KW-0678">Repressor</keyword>
<dbReference type="PROSITE" id="PS50931">
    <property type="entry name" value="HTH_LYSR"/>
    <property type="match status" value="1"/>
</dbReference>
<dbReference type="Gene3D" id="1.10.10.10">
    <property type="entry name" value="Winged helix-like DNA-binding domain superfamily/Winged helix DNA-binding domain"/>
    <property type="match status" value="1"/>
</dbReference>
<dbReference type="Gene3D" id="3.40.190.290">
    <property type="match status" value="1"/>
</dbReference>
<sequence>MKLLNDMYLFVEVAKAMSFSRAAESMKMPSSTLSRRISSLENEIGLRLLHRTTRKLELTEAGQIYYQRCRRIVEEAQLAHEQLGGMLAQPSGLLRVLLPFDFSSIFLDSLLAEFASLYPGISFEFDITERKVDLFSASIDVAIQVGELFDSGLIARKLVQLPSYLYASPRYLANMEEPTHPSQLVQYDCLCLPHVKTWKLKHSNEKVEVKVNGRFIVNTANMLCRFGVLDLGVLMLPKLIVADDEENGRLKRILHDWEGEPVSIYALTETRLLPAKTQLFIEFLQKKFN</sequence>
<evidence type="ECO:0000256" key="4">
    <source>
        <dbReference type="ARBA" id="ARBA00023125"/>
    </source>
</evidence>
<dbReference type="SUPFAM" id="SSF46785">
    <property type="entry name" value="Winged helix' DNA-binding domain"/>
    <property type="match status" value="1"/>
</dbReference>
<dbReference type="CDD" id="cd08422">
    <property type="entry name" value="PBP2_CrgA_like"/>
    <property type="match status" value="1"/>
</dbReference>
<keyword evidence="4" id="KW-0238">DNA-binding</keyword>
<dbReference type="InterPro" id="IPR000847">
    <property type="entry name" value="LysR_HTH_N"/>
</dbReference>
<dbReference type="EMBL" id="JAVIGA010000005">
    <property type="protein sequence ID" value="MDQ9126128.1"/>
    <property type="molecule type" value="Genomic_DNA"/>
</dbReference>
<evidence type="ECO:0000313" key="7">
    <source>
        <dbReference type="EMBL" id="MDQ9126128.1"/>
    </source>
</evidence>
<dbReference type="Proteomes" id="UP001224622">
    <property type="component" value="Unassembled WGS sequence"/>
</dbReference>
<feature type="domain" description="HTH lysR-type" evidence="6">
    <location>
        <begin position="1"/>
        <end position="59"/>
    </location>
</feature>
<dbReference type="PANTHER" id="PTHR30537:SF5">
    <property type="entry name" value="HTH-TYPE TRANSCRIPTIONAL ACTIVATOR TTDR-RELATED"/>
    <property type="match status" value="1"/>
</dbReference>
<organism evidence="7 8">
    <name type="scientific">Serratia fonticola</name>
    <dbReference type="NCBI Taxonomy" id="47917"/>
    <lineage>
        <taxon>Bacteria</taxon>
        <taxon>Pseudomonadati</taxon>
        <taxon>Pseudomonadota</taxon>
        <taxon>Gammaproteobacteria</taxon>
        <taxon>Enterobacterales</taxon>
        <taxon>Yersiniaceae</taxon>
        <taxon>Serratia</taxon>
    </lineage>
</organism>
<evidence type="ECO:0000256" key="5">
    <source>
        <dbReference type="ARBA" id="ARBA00023163"/>
    </source>
</evidence>
<accession>A0AAJ2D8D8</accession>
<protein>
    <submittedName>
        <fullName evidence="7">LysR family transcriptional regulator</fullName>
    </submittedName>
</protein>